<protein>
    <submittedName>
        <fullName evidence="4">Amidohydrolase</fullName>
    </submittedName>
</protein>
<sequence>MKLNELLALANQQKEQLVAWRRDLHQYPETGFEEVRTSGIVAEHLRQLGLEVQTNIGKTGVVALLRGEKPGPTIALRADMDALPIEDLKSVPYKSKIPGKAHLCGHDAHTSMLMGAAQLLAGLGKPASGNIKFVFQPAEEGLAGAKAMMDDGVLQNPAVDVMAGLHVFPALPTGSISVTKGVAFASADSIKIKVIGKGGHAARPHEGVDAITVAAQVISALQHVASRLVDPLEPVVVTIGKINGGYMGAAIAPEVEMVGTVRTLTPAVRDRMPQLLEDIIRGVTSSFGADYELNYQMGYPVVQNDEAMVDFLTTTSEQVLGGKKWIYVKPSMGGEDFAFYSEAVPSVFFRLGVGSGEAYTSYPLHHPQFDLDEAALPYGAAMLSALALNYLADPQL</sequence>
<dbReference type="NCBIfam" id="TIGR01891">
    <property type="entry name" value="amidohydrolases"/>
    <property type="match status" value="1"/>
</dbReference>
<dbReference type="InterPro" id="IPR002933">
    <property type="entry name" value="Peptidase_M20"/>
</dbReference>
<dbReference type="Gene3D" id="3.40.630.10">
    <property type="entry name" value="Zn peptidases"/>
    <property type="match status" value="1"/>
</dbReference>
<reference evidence="4" key="1">
    <citation type="submission" date="2016-08" db="EMBL/GenBank/DDBJ databases">
        <title>Complete Genome Seqeunce of Paenibacillus sp. BIHB 4019 from tea rhizoplane.</title>
        <authorList>
            <person name="Thakur R."/>
            <person name="Swarnkar M.K."/>
            <person name="Gulati A."/>
        </authorList>
    </citation>
    <scope>NUCLEOTIDE SEQUENCE [LARGE SCALE GENOMIC DNA]</scope>
    <source>
        <strain evidence="4">BIHB4019</strain>
    </source>
</reference>
<dbReference type="AlphaFoldDB" id="A0A1B2DP78"/>
<dbReference type="SUPFAM" id="SSF53187">
    <property type="entry name" value="Zn-dependent exopeptidases"/>
    <property type="match status" value="1"/>
</dbReference>
<feature type="binding site" evidence="2">
    <location>
        <position position="104"/>
    </location>
    <ligand>
        <name>Mn(2+)</name>
        <dbReference type="ChEBI" id="CHEBI:29035"/>
        <label>2</label>
    </ligand>
</feature>
<feature type="domain" description="Peptidase M20 dimerisation" evidence="3">
    <location>
        <begin position="189"/>
        <end position="281"/>
    </location>
</feature>
<feature type="binding site" evidence="2">
    <location>
        <position position="166"/>
    </location>
    <ligand>
        <name>Mn(2+)</name>
        <dbReference type="ChEBI" id="CHEBI:29035"/>
        <label>2</label>
    </ligand>
</feature>
<dbReference type="Pfam" id="PF07687">
    <property type="entry name" value="M20_dimer"/>
    <property type="match status" value="1"/>
</dbReference>
<dbReference type="InterPro" id="IPR017439">
    <property type="entry name" value="Amidohydrolase"/>
</dbReference>
<comment type="cofactor">
    <cofactor evidence="2">
        <name>Mn(2+)</name>
        <dbReference type="ChEBI" id="CHEBI:29035"/>
    </cofactor>
    <text evidence="2">The Mn(2+) ion enhances activity.</text>
</comment>
<keyword evidence="2" id="KW-0479">Metal-binding</keyword>
<dbReference type="PANTHER" id="PTHR11014:SF63">
    <property type="entry name" value="METALLOPEPTIDASE, PUTATIVE (AFU_ORTHOLOGUE AFUA_6G09600)-RELATED"/>
    <property type="match status" value="1"/>
</dbReference>
<dbReference type="PIRSF" id="PIRSF005962">
    <property type="entry name" value="Pept_M20D_amidohydro"/>
    <property type="match status" value="1"/>
</dbReference>
<dbReference type="PANTHER" id="PTHR11014">
    <property type="entry name" value="PEPTIDASE M20 FAMILY MEMBER"/>
    <property type="match status" value="1"/>
</dbReference>
<feature type="binding site" evidence="2">
    <location>
        <position position="140"/>
    </location>
    <ligand>
        <name>Mn(2+)</name>
        <dbReference type="ChEBI" id="CHEBI:29035"/>
        <label>2</label>
    </ligand>
</feature>
<dbReference type="SUPFAM" id="SSF55031">
    <property type="entry name" value="Bacterial exopeptidase dimerisation domain"/>
    <property type="match status" value="1"/>
</dbReference>
<name>A0A1B2DP78_9BACL</name>
<proteinExistence type="predicted"/>
<dbReference type="GO" id="GO:0046872">
    <property type="term" value="F:metal ion binding"/>
    <property type="evidence" value="ECO:0007669"/>
    <property type="project" value="UniProtKB-KW"/>
</dbReference>
<evidence type="ECO:0000259" key="3">
    <source>
        <dbReference type="Pfam" id="PF07687"/>
    </source>
</evidence>
<accession>A0A1B2DP78</accession>
<keyword evidence="1 4" id="KW-0378">Hydrolase</keyword>
<feature type="binding site" evidence="2">
    <location>
        <position position="106"/>
    </location>
    <ligand>
        <name>Mn(2+)</name>
        <dbReference type="ChEBI" id="CHEBI:29035"/>
        <label>2</label>
    </ligand>
</feature>
<evidence type="ECO:0000256" key="1">
    <source>
        <dbReference type="ARBA" id="ARBA00022801"/>
    </source>
</evidence>
<keyword evidence="2" id="KW-0464">Manganese</keyword>
<dbReference type="RefSeq" id="WP_099520529.1">
    <property type="nucleotide sequence ID" value="NZ_CP016808.1"/>
</dbReference>
<dbReference type="InterPro" id="IPR036264">
    <property type="entry name" value="Bact_exopeptidase_dim_dom"/>
</dbReference>
<evidence type="ECO:0000256" key="2">
    <source>
        <dbReference type="PIRSR" id="PIRSR005962-1"/>
    </source>
</evidence>
<dbReference type="FunFam" id="3.30.70.360:FF:000001">
    <property type="entry name" value="N-acetyldiaminopimelate deacetylase"/>
    <property type="match status" value="1"/>
</dbReference>
<dbReference type="GO" id="GO:0050118">
    <property type="term" value="F:N-acetyldiaminopimelate deacetylase activity"/>
    <property type="evidence" value="ECO:0007669"/>
    <property type="project" value="UniProtKB-ARBA"/>
</dbReference>
<feature type="binding site" evidence="2">
    <location>
        <position position="365"/>
    </location>
    <ligand>
        <name>Mn(2+)</name>
        <dbReference type="ChEBI" id="CHEBI:29035"/>
        <label>2</label>
    </ligand>
</feature>
<organism evidence="4">
    <name type="scientific">Paenibacillus sp. BIHB 4019</name>
    <dbReference type="NCBI Taxonomy" id="1870819"/>
    <lineage>
        <taxon>Bacteria</taxon>
        <taxon>Bacillati</taxon>
        <taxon>Bacillota</taxon>
        <taxon>Bacilli</taxon>
        <taxon>Bacillales</taxon>
        <taxon>Paenibacillaceae</taxon>
        <taxon>Paenibacillus</taxon>
    </lineage>
</organism>
<gene>
    <name evidence="4" type="ORF">BBD42_25685</name>
</gene>
<dbReference type="GO" id="GO:0019877">
    <property type="term" value="P:diaminopimelate biosynthetic process"/>
    <property type="evidence" value="ECO:0007669"/>
    <property type="project" value="UniProtKB-ARBA"/>
</dbReference>
<dbReference type="InterPro" id="IPR011650">
    <property type="entry name" value="Peptidase_M20_dimer"/>
</dbReference>
<evidence type="ECO:0000313" key="4">
    <source>
        <dbReference type="EMBL" id="ANY69497.1"/>
    </source>
</evidence>
<dbReference type="Gene3D" id="3.30.70.360">
    <property type="match status" value="1"/>
</dbReference>
<dbReference type="Pfam" id="PF01546">
    <property type="entry name" value="Peptidase_M20"/>
    <property type="match status" value="1"/>
</dbReference>
<dbReference type="EMBL" id="CP016808">
    <property type="protein sequence ID" value="ANY69497.1"/>
    <property type="molecule type" value="Genomic_DNA"/>
</dbReference>